<keyword evidence="4 6" id="KW-0472">Membrane</keyword>
<evidence type="ECO:0000256" key="3">
    <source>
        <dbReference type="ARBA" id="ARBA00022989"/>
    </source>
</evidence>
<evidence type="ECO:0000256" key="6">
    <source>
        <dbReference type="SAM" id="Phobius"/>
    </source>
</evidence>
<feature type="transmembrane region" description="Helical" evidence="6">
    <location>
        <begin position="44"/>
        <end position="69"/>
    </location>
</feature>
<name>A0A6A6R8K5_9PEZI</name>
<feature type="transmembrane region" description="Helical" evidence="6">
    <location>
        <begin position="12"/>
        <end position="32"/>
    </location>
</feature>
<dbReference type="EMBL" id="MU004182">
    <property type="protein sequence ID" value="KAF2500911.1"/>
    <property type="molecule type" value="Genomic_DNA"/>
</dbReference>
<reference evidence="8" key="1">
    <citation type="journal article" date="2020" name="Stud. Mycol.">
        <title>101 Dothideomycetes genomes: a test case for predicting lifestyles and emergence of pathogens.</title>
        <authorList>
            <person name="Haridas S."/>
            <person name="Albert R."/>
            <person name="Binder M."/>
            <person name="Bloem J."/>
            <person name="Labutti K."/>
            <person name="Salamov A."/>
            <person name="Andreopoulos B."/>
            <person name="Baker S."/>
            <person name="Barry K."/>
            <person name="Bills G."/>
            <person name="Bluhm B."/>
            <person name="Cannon C."/>
            <person name="Castanera R."/>
            <person name="Culley D."/>
            <person name="Daum C."/>
            <person name="Ezra D."/>
            <person name="Gonzalez J."/>
            <person name="Henrissat B."/>
            <person name="Kuo A."/>
            <person name="Liang C."/>
            <person name="Lipzen A."/>
            <person name="Lutzoni F."/>
            <person name="Magnuson J."/>
            <person name="Mondo S."/>
            <person name="Nolan M."/>
            <person name="Ohm R."/>
            <person name="Pangilinan J."/>
            <person name="Park H.-J."/>
            <person name="Ramirez L."/>
            <person name="Alfaro M."/>
            <person name="Sun H."/>
            <person name="Tritt A."/>
            <person name="Yoshinaga Y."/>
            <person name="Zwiers L.-H."/>
            <person name="Turgeon B."/>
            <person name="Goodwin S."/>
            <person name="Spatafora J."/>
            <person name="Crous P."/>
            <person name="Grigoriev I."/>
        </authorList>
    </citation>
    <scope>NUCLEOTIDE SEQUENCE</scope>
    <source>
        <strain evidence="8">CBS 269.34</strain>
    </source>
</reference>
<keyword evidence="9" id="KW-1185">Reference proteome</keyword>
<dbReference type="Proteomes" id="UP000799750">
    <property type="component" value="Unassembled WGS sequence"/>
</dbReference>
<evidence type="ECO:0000313" key="9">
    <source>
        <dbReference type="Proteomes" id="UP000799750"/>
    </source>
</evidence>
<evidence type="ECO:0000256" key="2">
    <source>
        <dbReference type="ARBA" id="ARBA00022692"/>
    </source>
</evidence>
<dbReference type="GO" id="GO:0016020">
    <property type="term" value="C:membrane"/>
    <property type="evidence" value="ECO:0007669"/>
    <property type="project" value="UniProtKB-SubCell"/>
</dbReference>
<protein>
    <recommendedName>
        <fullName evidence="7">Rhodopsin domain-containing protein</fullName>
    </recommendedName>
</protein>
<dbReference type="PANTHER" id="PTHR33048:SF47">
    <property type="entry name" value="INTEGRAL MEMBRANE PROTEIN-RELATED"/>
    <property type="match status" value="1"/>
</dbReference>
<keyword evidence="3 6" id="KW-1133">Transmembrane helix</keyword>
<proteinExistence type="inferred from homology"/>
<comment type="similarity">
    <text evidence="5">Belongs to the SAT4 family.</text>
</comment>
<evidence type="ECO:0000256" key="4">
    <source>
        <dbReference type="ARBA" id="ARBA00023136"/>
    </source>
</evidence>
<dbReference type="OrthoDB" id="10017208at2759"/>
<evidence type="ECO:0000256" key="1">
    <source>
        <dbReference type="ARBA" id="ARBA00004141"/>
    </source>
</evidence>
<dbReference type="InterPro" id="IPR049326">
    <property type="entry name" value="Rhodopsin_dom_fungi"/>
</dbReference>
<comment type="subcellular location">
    <subcellularLocation>
        <location evidence="1">Membrane</location>
        <topology evidence="1">Multi-pass membrane protein</topology>
    </subcellularLocation>
</comment>
<evidence type="ECO:0000313" key="8">
    <source>
        <dbReference type="EMBL" id="KAF2500911.1"/>
    </source>
</evidence>
<accession>A0A6A6R8K5</accession>
<organism evidence="8 9">
    <name type="scientific">Lophium mytilinum</name>
    <dbReference type="NCBI Taxonomy" id="390894"/>
    <lineage>
        <taxon>Eukaryota</taxon>
        <taxon>Fungi</taxon>
        <taxon>Dikarya</taxon>
        <taxon>Ascomycota</taxon>
        <taxon>Pezizomycotina</taxon>
        <taxon>Dothideomycetes</taxon>
        <taxon>Pleosporomycetidae</taxon>
        <taxon>Mytilinidiales</taxon>
        <taxon>Mytilinidiaceae</taxon>
        <taxon>Lophium</taxon>
    </lineage>
</organism>
<feature type="non-terminal residue" evidence="8">
    <location>
        <position position="1"/>
    </location>
</feature>
<keyword evidence="2 6" id="KW-0812">Transmembrane</keyword>
<dbReference type="Pfam" id="PF20684">
    <property type="entry name" value="Fung_rhodopsin"/>
    <property type="match status" value="1"/>
</dbReference>
<feature type="domain" description="Rhodopsin" evidence="7">
    <location>
        <begin position="11"/>
        <end position="116"/>
    </location>
</feature>
<dbReference type="PANTHER" id="PTHR33048">
    <property type="entry name" value="PTH11-LIKE INTEGRAL MEMBRANE PROTEIN (AFU_ORTHOLOGUE AFUA_5G11245)"/>
    <property type="match status" value="1"/>
</dbReference>
<dbReference type="AlphaFoldDB" id="A0A6A6R8K5"/>
<dbReference type="InterPro" id="IPR052337">
    <property type="entry name" value="SAT4-like"/>
</dbReference>
<evidence type="ECO:0000256" key="5">
    <source>
        <dbReference type="ARBA" id="ARBA00038359"/>
    </source>
</evidence>
<evidence type="ECO:0000259" key="7">
    <source>
        <dbReference type="Pfam" id="PF20684"/>
    </source>
</evidence>
<sequence>IPTSQYSLESQSFIAAWIIQVWGTTFVRLSILDFFAQVFRVSRFALLVYIVEGLAIAYLVGYTITFFAICRPMRYNWELSPQIAQHCGSLDLKFLLSSIFNLTLDCLILVLPLPML</sequence>
<gene>
    <name evidence="8" type="ORF">BU16DRAFT_598664</name>
</gene>